<name>A0A5B9VYE9_9BACT</name>
<organism evidence="1 2">
    <name type="scientific">Aquisphaera giovannonii</name>
    <dbReference type="NCBI Taxonomy" id="406548"/>
    <lineage>
        <taxon>Bacteria</taxon>
        <taxon>Pseudomonadati</taxon>
        <taxon>Planctomycetota</taxon>
        <taxon>Planctomycetia</taxon>
        <taxon>Isosphaerales</taxon>
        <taxon>Isosphaeraceae</taxon>
        <taxon>Aquisphaera</taxon>
    </lineage>
</organism>
<keyword evidence="2" id="KW-1185">Reference proteome</keyword>
<dbReference type="Pfam" id="PF13620">
    <property type="entry name" value="CarboxypepD_reg"/>
    <property type="match status" value="1"/>
</dbReference>
<sequence length="592" mass="62454">MGVASLLLAILVQVPPAGPADAGGRGGPATRPIAGRIVDAKGMPVGGATVFQSGDAPARTEASSDAKGRFRLEGVAAADTFVFARAKGFRFAGRGVKEGEGEVTITMAREGEPPAARVATLAPGAAADREAAAARRLIDGYAAKVFKGGDTGAKVQVLQVLARLDPMRTLELTEGEAVSEPYLKGMVRMLASTALLESSPEDALTVAEAIDEPSGKVLALLKAADATPAAEKTKRLELLDRAIVGAKAAREPTGIRDILLGQVAERWLDMGLAEKGRALLREIQPDVERLPDAAFGGYAKGAFAEELCQIDLDAALRLTKGLTDPSELDRHHGNIAHELAGKDPEAAERVLGMVKSPYQHDQYVVRVVHRMASVDLPRARRVAATAVDAVIRGYALGMGALGLAVAKKTDDAIALLREAMDVLDTAGEYGRSPTRSPCDRASTCAALVSVAERIHPDLVPETFWRALSLRSPGGPGGADGPDAFCDYRAGLLLTRFDRGVARTLVERRLRAGTVGERGLAYAAAAVIDPAWAVQLVEGLAEDADLRPQGEKNSARLAAAAALSRRGEARWTYLQSRYAYLWVADTEDIATDL</sequence>
<evidence type="ECO:0008006" key="3">
    <source>
        <dbReference type="Google" id="ProtNLM"/>
    </source>
</evidence>
<dbReference type="AlphaFoldDB" id="A0A5B9VYE9"/>
<proteinExistence type="predicted"/>
<reference evidence="1 2" key="1">
    <citation type="submission" date="2019-08" db="EMBL/GenBank/DDBJ databases">
        <title>Deep-cultivation of Planctomycetes and their phenomic and genomic characterization uncovers novel biology.</title>
        <authorList>
            <person name="Wiegand S."/>
            <person name="Jogler M."/>
            <person name="Boedeker C."/>
            <person name="Pinto D."/>
            <person name="Vollmers J."/>
            <person name="Rivas-Marin E."/>
            <person name="Kohn T."/>
            <person name="Peeters S.H."/>
            <person name="Heuer A."/>
            <person name="Rast P."/>
            <person name="Oberbeckmann S."/>
            <person name="Bunk B."/>
            <person name="Jeske O."/>
            <person name="Meyerdierks A."/>
            <person name="Storesund J.E."/>
            <person name="Kallscheuer N."/>
            <person name="Luecker S."/>
            <person name="Lage O.M."/>
            <person name="Pohl T."/>
            <person name="Merkel B.J."/>
            <person name="Hornburger P."/>
            <person name="Mueller R.-W."/>
            <person name="Bruemmer F."/>
            <person name="Labrenz M."/>
            <person name="Spormann A.M."/>
            <person name="Op den Camp H."/>
            <person name="Overmann J."/>
            <person name="Amann R."/>
            <person name="Jetten M.S.M."/>
            <person name="Mascher T."/>
            <person name="Medema M.H."/>
            <person name="Devos D.P."/>
            <person name="Kaster A.-K."/>
            <person name="Ovreas L."/>
            <person name="Rohde M."/>
            <person name="Galperin M.Y."/>
            <person name="Jogler C."/>
        </authorList>
    </citation>
    <scope>NUCLEOTIDE SEQUENCE [LARGE SCALE GENOMIC DNA]</scope>
    <source>
        <strain evidence="1 2">OJF2</strain>
    </source>
</reference>
<evidence type="ECO:0000313" key="1">
    <source>
        <dbReference type="EMBL" id="QEH33004.1"/>
    </source>
</evidence>
<dbReference type="EMBL" id="CP042997">
    <property type="protein sequence ID" value="QEH33004.1"/>
    <property type="molecule type" value="Genomic_DNA"/>
</dbReference>
<dbReference type="InterPro" id="IPR013784">
    <property type="entry name" value="Carb-bd-like_fold"/>
</dbReference>
<accession>A0A5B9VYE9</accession>
<dbReference type="SUPFAM" id="SSF49452">
    <property type="entry name" value="Starch-binding domain-like"/>
    <property type="match status" value="1"/>
</dbReference>
<dbReference type="RefSeq" id="WP_148592588.1">
    <property type="nucleotide sequence ID" value="NZ_CP042997.1"/>
</dbReference>
<protein>
    <recommendedName>
        <fullName evidence="3">Carboxypeptidase regulatory-like domain-containing protein</fullName>
    </recommendedName>
</protein>
<dbReference type="OrthoDB" id="1223654at2"/>
<dbReference type="Proteomes" id="UP000324233">
    <property type="component" value="Chromosome"/>
</dbReference>
<evidence type="ECO:0000313" key="2">
    <source>
        <dbReference type="Proteomes" id="UP000324233"/>
    </source>
</evidence>
<gene>
    <name evidence="1" type="ORF">OJF2_14980</name>
</gene>
<dbReference type="GO" id="GO:0030246">
    <property type="term" value="F:carbohydrate binding"/>
    <property type="evidence" value="ECO:0007669"/>
    <property type="project" value="InterPro"/>
</dbReference>
<dbReference type="KEGG" id="agv:OJF2_14980"/>